<evidence type="ECO:0000256" key="1">
    <source>
        <dbReference type="SAM" id="MobiDB-lite"/>
    </source>
</evidence>
<dbReference type="Proteomes" id="UP000324222">
    <property type="component" value="Unassembled WGS sequence"/>
</dbReference>
<keyword evidence="3" id="KW-1185">Reference proteome</keyword>
<organism evidence="2 3">
    <name type="scientific">Portunus trituberculatus</name>
    <name type="common">Swimming crab</name>
    <name type="synonym">Neptunus trituberculatus</name>
    <dbReference type="NCBI Taxonomy" id="210409"/>
    <lineage>
        <taxon>Eukaryota</taxon>
        <taxon>Metazoa</taxon>
        <taxon>Ecdysozoa</taxon>
        <taxon>Arthropoda</taxon>
        <taxon>Crustacea</taxon>
        <taxon>Multicrustacea</taxon>
        <taxon>Malacostraca</taxon>
        <taxon>Eumalacostraca</taxon>
        <taxon>Eucarida</taxon>
        <taxon>Decapoda</taxon>
        <taxon>Pleocyemata</taxon>
        <taxon>Brachyura</taxon>
        <taxon>Eubrachyura</taxon>
        <taxon>Portunoidea</taxon>
        <taxon>Portunidae</taxon>
        <taxon>Portuninae</taxon>
        <taxon>Portunus</taxon>
    </lineage>
</organism>
<reference evidence="2 3" key="1">
    <citation type="submission" date="2019-05" db="EMBL/GenBank/DDBJ databases">
        <title>Another draft genome of Portunus trituberculatus and its Hox gene families provides insights of decapod evolution.</title>
        <authorList>
            <person name="Jeong J.-H."/>
            <person name="Song I."/>
            <person name="Kim S."/>
            <person name="Choi T."/>
            <person name="Kim D."/>
            <person name="Ryu S."/>
            <person name="Kim W."/>
        </authorList>
    </citation>
    <scope>NUCLEOTIDE SEQUENCE [LARGE SCALE GENOMIC DNA]</scope>
    <source>
        <tissue evidence="2">Muscle</tissue>
    </source>
</reference>
<evidence type="ECO:0000313" key="3">
    <source>
        <dbReference type="Proteomes" id="UP000324222"/>
    </source>
</evidence>
<proteinExistence type="predicted"/>
<evidence type="ECO:0000313" key="2">
    <source>
        <dbReference type="EMBL" id="MPC90231.1"/>
    </source>
</evidence>
<sequence length="90" mass="9395">MHHLVLPHLPLPPLASSRLFSPSPITAPSRPRPSTSLRLPPPAAAASVTGLSPSLLSSFIPPPPTPPPLFAILPPPAASARVHIMFALRP</sequence>
<gene>
    <name evidence="2" type="ORF">E2C01_085205</name>
</gene>
<feature type="region of interest" description="Disordered" evidence="1">
    <location>
        <begin position="1"/>
        <end position="48"/>
    </location>
</feature>
<name>A0A5B7IX99_PORTR</name>
<dbReference type="EMBL" id="VSRR010083696">
    <property type="protein sequence ID" value="MPC90231.1"/>
    <property type="molecule type" value="Genomic_DNA"/>
</dbReference>
<dbReference type="AlphaFoldDB" id="A0A5B7IX99"/>
<comment type="caution">
    <text evidence="2">The sequence shown here is derived from an EMBL/GenBank/DDBJ whole genome shotgun (WGS) entry which is preliminary data.</text>
</comment>
<accession>A0A5B7IX99</accession>
<protein>
    <submittedName>
        <fullName evidence="2">Uncharacterized protein</fullName>
    </submittedName>
</protein>